<dbReference type="FunFam" id="3.30.160.60:FF:000038">
    <property type="entry name" value="Zinc finger protein 624"/>
    <property type="match status" value="1"/>
</dbReference>
<accession>A0A6J2EBV7</accession>
<evidence type="ECO:0000259" key="2">
    <source>
        <dbReference type="PROSITE" id="PS50157"/>
    </source>
</evidence>
<dbReference type="PROSITE" id="PS50157">
    <property type="entry name" value="ZINC_FINGER_C2H2_2"/>
    <property type="match status" value="1"/>
</dbReference>
<dbReference type="GeneID" id="113932101"/>
<keyword evidence="1" id="KW-0862">Zinc</keyword>
<dbReference type="SUPFAM" id="SSF57667">
    <property type="entry name" value="beta-beta-alpha zinc fingers"/>
    <property type="match status" value="1"/>
</dbReference>
<dbReference type="InterPro" id="IPR013087">
    <property type="entry name" value="Znf_C2H2_type"/>
</dbReference>
<dbReference type="Proteomes" id="UP000515165">
    <property type="component" value="Chromosome 10"/>
</dbReference>
<dbReference type="GO" id="GO:0008270">
    <property type="term" value="F:zinc ion binding"/>
    <property type="evidence" value="ECO:0007669"/>
    <property type="project" value="UniProtKB-KW"/>
</dbReference>
<feature type="domain" description="C2H2-type" evidence="2">
    <location>
        <begin position="88"/>
        <end position="115"/>
    </location>
</feature>
<reference evidence="4" key="1">
    <citation type="submission" date="2025-08" db="UniProtKB">
        <authorList>
            <consortium name="RefSeq"/>
        </authorList>
    </citation>
    <scope>IDENTIFICATION</scope>
    <source>
        <tissue evidence="4">Blood</tissue>
    </source>
</reference>
<evidence type="ECO:0000313" key="3">
    <source>
        <dbReference type="Proteomes" id="UP000515165"/>
    </source>
</evidence>
<sequence>MVGSVVCALLSTPGLGQRRNSPGPRSGLVPLENSDIRPWSLSTVLLQLASLPHSDGPGTEIRADGLRIASQDQSIKFLTAATDGKMPYKCSSCSKSFVDSSDLLQHQHTQARSLTLAVSVARASARVPTCSSTMWPTVVRSSMSVCNVAFASSSNLSQHQETCQGGSCCQYPWLQFQPKLQSQFGPVLKEPEHL</sequence>
<organism evidence="3 4">
    <name type="scientific">Zalophus californianus</name>
    <name type="common">California sealion</name>
    <dbReference type="NCBI Taxonomy" id="9704"/>
    <lineage>
        <taxon>Eukaryota</taxon>
        <taxon>Metazoa</taxon>
        <taxon>Chordata</taxon>
        <taxon>Craniata</taxon>
        <taxon>Vertebrata</taxon>
        <taxon>Euteleostomi</taxon>
        <taxon>Mammalia</taxon>
        <taxon>Eutheria</taxon>
        <taxon>Laurasiatheria</taxon>
        <taxon>Carnivora</taxon>
        <taxon>Caniformia</taxon>
        <taxon>Pinnipedia</taxon>
        <taxon>Otariidae</taxon>
        <taxon>Zalophus</taxon>
    </lineage>
</organism>
<dbReference type="RefSeq" id="XP_027466380.1">
    <property type="nucleotide sequence ID" value="XM_027610579.1"/>
</dbReference>
<gene>
    <name evidence="4" type="primary">LOC113932101</name>
</gene>
<dbReference type="InterPro" id="IPR036236">
    <property type="entry name" value="Znf_C2H2_sf"/>
</dbReference>
<proteinExistence type="predicted"/>
<keyword evidence="1" id="KW-0479">Metal-binding</keyword>
<name>A0A6J2EBV7_ZALCA</name>
<dbReference type="Pfam" id="PF00096">
    <property type="entry name" value="zf-C2H2"/>
    <property type="match status" value="1"/>
</dbReference>
<evidence type="ECO:0000256" key="1">
    <source>
        <dbReference type="PROSITE-ProRule" id="PRU00042"/>
    </source>
</evidence>
<keyword evidence="3" id="KW-1185">Reference proteome</keyword>
<keyword evidence="1" id="KW-0863">Zinc-finger</keyword>
<dbReference type="AlphaFoldDB" id="A0A6J2EBV7"/>
<dbReference type="KEGG" id="zca:113932101"/>
<evidence type="ECO:0000313" key="4">
    <source>
        <dbReference type="RefSeq" id="XP_027466380.1"/>
    </source>
</evidence>
<dbReference type="Gene3D" id="3.30.160.60">
    <property type="entry name" value="Classic Zinc Finger"/>
    <property type="match status" value="1"/>
</dbReference>
<protein>
    <submittedName>
        <fullName evidence="4">Zinc finger protein 324B-like</fullName>
    </submittedName>
</protein>